<dbReference type="GO" id="GO:0006310">
    <property type="term" value="P:DNA recombination"/>
    <property type="evidence" value="ECO:0007669"/>
    <property type="project" value="InterPro"/>
</dbReference>
<evidence type="ECO:0000256" key="1">
    <source>
        <dbReference type="SAM" id="Coils"/>
    </source>
</evidence>
<dbReference type="InterPro" id="IPR001668">
    <property type="entry name" value="Mob_Pre"/>
</dbReference>
<name>A0A7T4E3A7_9BURK</name>
<dbReference type="EMBL" id="CP065997">
    <property type="protein sequence ID" value="QQB35227.1"/>
    <property type="molecule type" value="Genomic_DNA"/>
</dbReference>
<evidence type="ECO:0000313" key="3">
    <source>
        <dbReference type="Proteomes" id="UP000595231"/>
    </source>
</evidence>
<protein>
    <submittedName>
        <fullName evidence="2">Plasmid recombination protein</fullName>
    </submittedName>
</protein>
<dbReference type="Pfam" id="PF01076">
    <property type="entry name" value="Mob_Pre"/>
    <property type="match status" value="1"/>
</dbReference>
<accession>A0A7T4E3A7</accession>
<feature type="coiled-coil region" evidence="1">
    <location>
        <begin position="261"/>
        <end position="323"/>
    </location>
</feature>
<reference evidence="2 3" key="1">
    <citation type="submission" date="2020-12" db="EMBL/GenBank/DDBJ databases">
        <title>FDA dAtabase for Regulatory Grade micrObial Sequences (FDA-ARGOS): Supporting development and validation of Infectious Disease Dx tests.</title>
        <authorList>
            <person name="Sproer C."/>
            <person name="Gronow S."/>
            <person name="Severitt S."/>
            <person name="Schroder I."/>
            <person name="Tallon L."/>
            <person name="Sadzewicz L."/>
            <person name="Zhao X."/>
            <person name="Boylan J."/>
            <person name="Ott S."/>
            <person name="Bowen H."/>
            <person name="Vavikolanu K."/>
            <person name="Mehta A."/>
            <person name="Aluvathingal J."/>
            <person name="Nadendla S."/>
            <person name="Lowell S."/>
            <person name="Myers T."/>
            <person name="Yan Y."/>
            <person name="Sichtig H."/>
        </authorList>
    </citation>
    <scope>NUCLEOTIDE SEQUENCE [LARGE SCALE GENOMIC DNA]</scope>
    <source>
        <strain evidence="2 3">FDAARGOS_1050</strain>
    </source>
</reference>
<evidence type="ECO:0000313" key="2">
    <source>
        <dbReference type="EMBL" id="QQB35227.1"/>
    </source>
</evidence>
<sequence length="347" mass="40626">MYNYNILRTEKVKSRSDITAAAEHNFRIRGQHNIDESRTAMNKILVNTLEVDAKKSSSLQEKLSAYYADLGIKERKNNVLMMEFVVSASPDFFSGKSKEDIDKWAKHQVDFFKKEFGEQLKIAVLHLDEKTPHLHFMIGTETKSVKRYKNQKGEFHKETWSLNADRYNPEFLRGLHDRHADHNKNFGLRRGVKGSMREHKTLKEFYSMVDKALSADYGRTIEKTIETMETGLLTGKVSIEEVREKFKPMINKVLKQNKALRDKYALELKEWAEQVSKAKEELELERQELKDRRELYADAINEKKHHINIIKEQQDEINELRAEVYKLKPKNSNTTIKSKGEKNGLHI</sequence>
<dbReference type="Gene3D" id="3.30.930.30">
    <property type="match status" value="1"/>
</dbReference>
<dbReference type="CDD" id="cd17242">
    <property type="entry name" value="MobM_relaxase"/>
    <property type="match status" value="1"/>
</dbReference>
<dbReference type="GO" id="GO:0003677">
    <property type="term" value="F:DNA binding"/>
    <property type="evidence" value="ECO:0007669"/>
    <property type="project" value="InterPro"/>
</dbReference>
<dbReference type="NCBIfam" id="NF041497">
    <property type="entry name" value="MobV"/>
    <property type="match status" value="1"/>
</dbReference>
<dbReference type="RefSeq" id="WP_198485390.1">
    <property type="nucleotide sequence ID" value="NZ_CP065997.1"/>
</dbReference>
<dbReference type="AlphaFoldDB" id="A0A7T4E3A7"/>
<gene>
    <name evidence="2" type="ORF">I6I07_00910</name>
</gene>
<organism evidence="2 3">
    <name type="scientific">Achromobacter deleyi</name>
    <dbReference type="NCBI Taxonomy" id="1353891"/>
    <lineage>
        <taxon>Bacteria</taxon>
        <taxon>Pseudomonadati</taxon>
        <taxon>Pseudomonadota</taxon>
        <taxon>Betaproteobacteria</taxon>
        <taxon>Burkholderiales</taxon>
        <taxon>Alcaligenaceae</taxon>
        <taxon>Achromobacter</taxon>
    </lineage>
</organism>
<keyword evidence="1" id="KW-0175">Coiled coil</keyword>
<dbReference type="Proteomes" id="UP000595231">
    <property type="component" value="Chromosome"/>
</dbReference>
<proteinExistence type="predicted"/>